<dbReference type="KEGG" id="mpar:F7D14_09000"/>
<keyword evidence="1" id="KW-0808">Transferase</keyword>
<dbReference type="InterPro" id="IPR029063">
    <property type="entry name" value="SAM-dependent_MTases_sf"/>
</dbReference>
<dbReference type="AlphaFoldDB" id="A0A6B8M679"/>
<proteinExistence type="predicted"/>
<dbReference type="EMBL" id="CP044331">
    <property type="protein sequence ID" value="QGM97582.1"/>
    <property type="molecule type" value="Genomic_DNA"/>
</dbReference>
<evidence type="ECO:0000313" key="2">
    <source>
        <dbReference type="Proteomes" id="UP000422569"/>
    </source>
</evidence>
<keyword evidence="1" id="KW-0489">Methyltransferase</keyword>
<name>A0A6B8M679_9HYPH</name>
<keyword evidence="2" id="KW-1185">Reference proteome</keyword>
<dbReference type="SUPFAM" id="SSF53335">
    <property type="entry name" value="S-adenosyl-L-methionine-dependent methyltransferases"/>
    <property type="match status" value="1"/>
</dbReference>
<reference evidence="1 2" key="1">
    <citation type="submission" date="2019-09" db="EMBL/GenBank/DDBJ databases">
        <title>Isolation and complete genome sequencing of Methylocystis species.</title>
        <authorList>
            <person name="Rumah B.L."/>
            <person name="Stead C.E."/>
            <person name="Stevens B.C."/>
            <person name="Minton N.P."/>
            <person name="Grosse-Honebrink A."/>
            <person name="Zhang Y."/>
        </authorList>
    </citation>
    <scope>NUCLEOTIDE SEQUENCE [LARGE SCALE GENOMIC DNA]</scope>
    <source>
        <strain evidence="1 2">BRCS2</strain>
    </source>
</reference>
<protein>
    <submittedName>
        <fullName evidence="1">Methyltransferase domain-containing protein</fullName>
    </submittedName>
</protein>
<accession>A0A6B8M679</accession>
<sequence>MTMEAKTKSMAAVPSSLGKAPRKEWWNIPQVKRHVNKMICGVGLNGITEGDIVRLKSANSDRPFARGVSIECGSGEKELTLLERNIVEHFDIYEVSDIRVQRVRMEVERRDLSSRVRFFNKVEDFLNSREKYELVYWNNSLHRRKDVKAALRWSSDVLSDEGVVYVNGYIGPNRHQWSGPELSAIRQARRALPKHLLVRPDGGRLPVDIEPHSVERWMAMDPSEAIDSASILPTFKSLFPTAEVRQLGGLLYFVALRDLFGNFDDERDGATLDAVLFADEVLSAAGHSFYASMLHKKTKSAAAAPSKFFERVRR</sequence>
<dbReference type="RefSeq" id="WP_016922066.1">
    <property type="nucleotide sequence ID" value="NZ_CP044331.1"/>
</dbReference>
<dbReference type="Pfam" id="PF13489">
    <property type="entry name" value="Methyltransf_23"/>
    <property type="match status" value="1"/>
</dbReference>
<evidence type="ECO:0000313" key="1">
    <source>
        <dbReference type="EMBL" id="QGM97582.1"/>
    </source>
</evidence>
<dbReference type="GO" id="GO:0032259">
    <property type="term" value="P:methylation"/>
    <property type="evidence" value="ECO:0007669"/>
    <property type="project" value="UniProtKB-KW"/>
</dbReference>
<dbReference type="Proteomes" id="UP000422569">
    <property type="component" value="Chromosome"/>
</dbReference>
<dbReference type="GO" id="GO:0008168">
    <property type="term" value="F:methyltransferase activity"/>
    <property type="evidence" value="ECO:0007669"/>
    <property type="project" value="UniProtKB-KW"/>
</dbReference>
<dbReference type="Gene3D" id="3.40.50.150">
    <property type="entry name" value="Vaccinia Virus protein VP39"/>
    <property type="match status" value="1"/>
</dbReference>
<organism evidence="1 2">
    <name type="scientific">Methylocystis parvus</name>
    <dbReference type="NCBI Taxonomy" id="134"/>
    <lineage>
        <taxon>Bacteria</taxon>
        <taxon>Pseudomonadati</taxon>
        <taxon>Pseudomonadota</taxon>
        <taxon>Alphaproteobacteria</taxon>
        <taxon>Hyphomicrobiales</taxon>
        <taxon>Methylocystaceae</taxon>
        <taxon>Methylocystis</taxon>
    </lineage>
</organism>
<gene>
    <name evidence="1" type="ORF">F7D14_09000</name>
</gene>